<dbReference type="GO" id="GO:0055088">
    <property type="term" value="P:lipid homeostasis"/>
    <property type="evidence" value="ECO:0007669"/>
    <property type="project" value="TreeGrafter"/>
</dbReference>
<dbReference type="RefSeq" id="XP_028304446.1">
    <property type="nucleotide sequence ID" value="XM_028448645.1"/>
</dbReference>
<keyword evidence="6" id="KW-1133">Transmembrane helix</keyword>
<reference evidence="8" key="3">
    <citation type="submission" date="2025-09" db="UniProtKB">
        <authorList>
            <consortium name="Ensembl"/>
        </authorList>
    </citation>
    <scope>IDENTIFICATION</scope>
</reference>
<dbReference type="AlphaFoldDB" id="A0A8C5DRT5"/>
<dbReference type="SUPFAM" id="SSF52151">
    <property type="entry name" value="FabD/lysophospholipase-like"/>
    <property type="match status" value="1"/>
</dbReference>
<dbReference type="Gene3D" id="3.40.1090.10">
    <property type="entry name" value="Cytosolic phospholipase A2 catalytic domain"/>
    <property type="match status" value="1"/>
</dbReference>
<keyword evidence="6" id="KW-0812">Transmembrane</keyword>
<evidence type="ECO:0000256" key="4">
    <source>
        <dbReference type="PROSITE-ProRule" id="PRU01161"/>
    </source>
</evidence>
<dbReference type="InterPro" id="IPR033562">
    <property type="entry name" value="PLPL"/>
</dbReference>
<dbReference type="Proteomes" id="UP000694680">
    <property type="component" value="Chromosome 6"/>
</dbReference>
<evidence type="ECO:0000259" key="7">
    <source>
        <dbReference type="PROSITE" id="PS51635"/>
    </source>
</evidence>
<sequence length="477" mass="53334">MIDLKKEWSISLAGCGFMGIYYVGATSCILQRFPRFIQEASNIYGASSGALMAAILVLQIPIDKCCADLMSMAKEARKHKLGPLHPAFNLLQMVKDTLQRHLPHDAHLRASGKLCVSLTRVPDGKNVLVSEFNSRDELIQALICSCFIPFYCGVIPPTYRGVRYIDGAASNNLPRCHQRNTITFSPYAGESDVCPRLSTLSFHRVVFNNVSIQVNPENVYRVTSTFFPPEPEAMAEICQKGYMDALRFLQENNLLSSESPLRGLQTGTSQPTCCETVRKNTAEHHGVKTIQCDHRWLDVQLIEQLPVDVQRVLCAACRETYSAAGLFSQMAAFLPKKVASYLQFPRNLPVDSSYLLAQRLVNWIPDVPKDLGWITGFLGGKTKQAMVEDRVKRLAPLHRSRSLPDSLNLCQESNKEENTSSIHLREPSVPDYRPLTPPPTPTSKPGFDEYARATPPSRYWGLGGAVRWLQSVVYNQT</sequence>
<keyword evidence="4" id="KW-0442">Lipid degradation</keyword>
<evidence type="ECO:0000256" key="1">
    <source>
        <dbReference type="ARBA" id="ARBA00013279"/>
    </source>
</evidence>
<feature type="transmembrane region" description="Helical" evidence="6">
    <location>
        <begin position="42"/>
        <end position="62"/>
    </location>
</feature>
<gene>
    <name evidence="8" type="primary">LOC114464450</name>
</gene>
<feature type="active site" description="Nucleophile" evidence="4">
    <location>
        <position position="47"/>
    </location>
</feature>
<organism evidence="8 9">
    <name type="scientific">Gouania willdenowi</name>
    <name type="common">Blunt-snouted clingfish</name>
    <name type="synonym">Lepadogaster willdenowi</name>
    <dbReference type="NCBI Taxonomy" id="441366"/>
    <lineage>
        <taxon>Eukaryota</taxon>
        <taxon>Metazoa</taxon>
        <taxon>Chordata</taxon>
        <taxon>Craniata</taxon>
        <taxon>Vertebrata</taxon>
        <taxon>Euteleostomi</taxon>
        <taxon>Actinopterygii</taxon>
        <taxon>Neopterygii</taxon>
        <taxon>Teleostei</taxon>
        <taxon>Neoteleostei</taxon>
        <taxon>Acanthomorphata</taxon>
        <taxon>Ovalentaria</taxon>
        <taxon>Blenniimorphae</taxon>
        <taxon>Blenniiformes</taxon>
        <taxon>Gobiesocoidei</taxon>
        <taxon>Gobiesocidae</taxon>
        <taxon>Gobiesocinae</taxon>
        <taxon>Gouania</taxon>
    </lineage>
</organism>
<dbReference type="GO" id="GO:0004806">
    <property type="term" value="F:triacylglycerol lipase activity"/>
    <property type="evidence" value="ECO:0007669"/>
    <property type="project" value="UniProtKB-EC"/>
</dbReference>
<dbReference type="GO" id="GO:0005737">
    <property type="term" value="C:cytoplasm"/>
    <property type="evidence" value="ECO:0007669"/>
    <property type="project" value="TreeGrafter"/>
</dbReference>
<evidence type="ECO:0000313" key="9">
    <source>
        <dbReference type="Proteomes" id="UP000694680"/>
    </source>
</evidence>
<dbReference type="InterPro" id="IPR016035">
    <property type="entry name" value="Acyl_Trfase/lysoPLipase"/>
</dbReference>
<evidence type="ECO:0000256" key="6">
    <source>
        <dbReference type="SAM" id="Phobius"/>
    </source>
</evidence>
<evidence type="ECO:0000256" key="2">
    <source>
        <dbReference type="ARBA" id="ARBA00022801"/>
    </source>
</evidence>
<dbReference type="GeneID" id="114464450"/>
<keyword evidence="3 4" id="KW-0443">Lipid metabolism</keyword>
<feature type="short sequence motif" description="GXSXG" evidence="4">
    <location>
        <begin position="45"/>
        <end position="49"/>
    </location>
</feature>
<dbReference type="PROSITE" id="PS51257">
    <property type="entry name" value="PROKAR_LIPOPROTEIN"/>
    <property type="match status" value="1"/>
</dbReference>
<dbReference type="OrthoDB" id="197155at2759"/>
<dbReference type="GO" id="GO:0019433">
    <property type="term" value="P:triglyceride catabolic process"/>
    <property type="evidence" value="ECO:0007669"/>
    <property type="project" value="TreeGrafter"/>
</dbReference>
<dbReference type="PROSITE" id="PS51635">
    <property type="entry name" value="PNPLA"/>
    <property type="match status" value="1"/>
</dbReference>
<reference evidence="8" key="2">
    <citation type="submission" date="2025-08" db="UniProtKB">
        <authorList>
            <consortium name="Ensembl"/>
        </authorList>
    </citation>
    <scope>IDENTIFICATION</scope>
</reference>
<proteinExistence type="predicted"/>
<dbReference type="PANTHER" id="PTHR12406">
    <property type="entry name" value="CALCIUM-INDEPENDENT PHOSPHOLIPASE A2 IPLA2 -RELATED"/>
    <property type="match status" value="1"/>
</dbReference>
<dbReference type="GO" id="GO:0005811">
    <property type="term" value="C:lipid droplet"/>
    <property type="evidence" value="ECO:0007669"/>
    <property type="project" value="TreeGrafter"/>
</dbReference>
<dbReference type="EC" id="3.1.1.3" evidence="1"/>
<feature type="active site" description="Proton acceptor" evidence="4">
    <location>
        <position position="166"/>
    </location>
</feature>
<feature type="domain" description="PNPLA" evidence="7">
    <location>
        <begin position="10"/>
        <end position="179"/>
    </location>
</feature>
<name>A0A8C5DRT5_GOUWI</name>
<keyword evidence="2 4" id="KW-0378">Hydrolase</keyword>
<dbReference type="PANTHER" id="PTHR12406:SF22">
    <property type="entry name" value="1-ACYLGLYCEROL-3-PHOSPHATE O-ACYLTRANSFERASE PNPLA3"/>
    <property type="match status" value="1"/>
</dbReference>
<keyword evidence="9" id="KW-1185">Reference proteome</keyword>
<evidence type="ECO:0000256" key="3">
    <source>
        <dbReference type="ARBA" id="ARBA00023098"/>
    </source>
</evidence>
<dbReference type="Ensembl" id="ENSGWIT00000011170.1">
    <property type="protein sequence ID" value="ENSGWIP00000010036.1"/>
    <property type="gene ID" value="ENSGWIG00000005933.1"/>
</dbReference>
<dbReference type="FunFam" id="3.40.1090.10:FF:000003">
    <property type="entry name" value="Patatin-like phospholipase domain-containing protein 2"/>
    <property type="match status" value="1"/>
</dbReference>
<feature type="short sequence motif" description="DGA/G" evidence="4">
    <location>
        <begin position="166"/>
        <end position="168"/>
    </location>
</feature>
<protein>
    <recommendedName>
        <fullName evidence="1">triacylglycerol lipase</fullName>
        <ecNumber evidence="1">3.1.1.3</ecNumber>
    </recommendedName>
</protein>
<reference evidence="8" key="1">
    <citation type="submission" date="2020-06" db="EMBL/GenBank/DDBJ databases">
        <authorList>
            <consortium name="Wellcome Sanger Institute Data Sharing"/>
        </authorList>
    </citation>
    <scope>NUCLEOTIDE SEQUENCE [LARGE SCALE GENOMIC DNA]</scope>
</reference>
<keyword evidence="6" id="KW-0472">Membrane</keyword>
<feature type="compositionally biased region" description="Basic and acidic residues" evidence="5">
    <location>
        <begin position="413"/>
        <end position="428"/>
    </location>
</feature>
<feature type="transmembrane region" description="Helical" evidence="6">
    <location>
        <begin position="12"/>
        <end position="30"/>
    </location>
</feature>
<dbReference type="Pfam" id="PF01734">
    <property type="entry name" value="Patatin"/>
    <property type="match status" value="1"/>
</dbReference>
<dbReference type="InterPro" id="IPR002641">
    <property type="entry name" value="PNPLA_dom"/>
</dbReference>
<dbReference type="GO" id="GO:0016020">
    <property type="term" value="C:membrane"/>
    <property type="evidence" value="ECO:0007669"/>
    <property type="project" value="TreeGrafter"/>
</dbReference>
<evidence type="ECO:0000256" key="5">
    <source>
        <dbReference type="SAM" id="MobiDB-lite"/>
    </source>
</evidence>
<accession>A0A8C5DRT5</accession>
<feature type="region of interest" description="Disordered" evidence="5">
    <location>
        <begin position="412"/>
        <end position="450"/>
    </location>
</feature>
<feature type="short sequence motif" description="GXGXXG" evidence="4">
    <location>
        <begin position="14"/>
        <end position="19"/>
    </location>
</feature>
<evidence type="ECO:0000313" key="8">
    <source>
        <dbReference type="Ensembl" id="ENSGWIP00000010036.1"/>
    </source>
</evidence>